<proteinExistence type="predicted"/>
<reference evidence="1 2" key="1">
    <citation type="submission" date="2014-07" db="EMBL/GenBank/DDBJ databases">
        <title>Genome of Chryseobacterium formosense LMG 24722.</title>
        <authorList>
            <person name="Pipes S.E."/>
            <person name="Stropko S.J."/>
            <person name="Newman J.D."/>
        </authorList>
    </citation>
    <scope>NUCLEOTIDE SEQUENCE [LARGE SCALE GENOMIC DNA]</scope>
    <source>
        <strain evidence="1 2">LMG 24722</strain>
    </source>
</reference>
<dbReference type="EMBL" id="JPRP01000001">
    <property type="protein sequence ID" value="KFF00985.1"/>
    <property type="molecule type" value="Genomic_DNA"/>
</dbReference>
<dbReference type="Proteomes" id="UP000028713">
    <property type="component" value="Unassembled WGS sequence"/>
</dbReference>
<protein>
    <recommendedName>
        <fullName evidence="3">DUF3829 domain-containing protein</fullName>
    </recommendedName>
</protein>
<dbReference type="RefSeq" id="WP_034675934.1">
    <property type="nucleotide sequence ID" value="NZ_FPAP01000001.1"/>
</dbReference>
<evidence type="ECO:0008006" key="3">
    <source>
        <dbReference type="Google" id="ProtNLM"/>
    </source>
</evidence>
<sequence length="308" mass="34569">MKKVMMVALALSLSVATVSCKKGLDKIGNAVMKAGENESQAIIDFNNNFLDSYKSSSRHVESIVKYAEAAVKKAKGENVIYIPTVMSSMDYAISKIKEVPSGFDKDKGAVETEYNMYKAKRESIQKKFDELKSYMTSEDYKDDKGAKAEALKKDIDAEAQAFFTAGGNVLTKIKPATDAAEEVILKDHPMKEFIVSSKSLMNSMDSVMDVLDKQYAEGFNEAEAQKKYDEFEKIVAENSKKEFNVKDAQYSYKKSQFESVNKNASDFLDKFRKLIRDSKSTKQIPDSNINEMDSAYESVLSSYNSFVK</sequence>
<dbReference type="Gene3D" id="1.20.120.930">
    <property type="entry name" value="Uncharacterised protein PF12889, N-terminal DUF3829"/>
    <property type="match status" value="1"/>
</dbReference>
<dbReference type="AlphaFoldDB" id="A0A085Z971"/>
<organism evidence="1 2">
    <name type="scientific">Chryseobacterium formosense</name>
    <dbReference type="NCBI Taxonomy" id="236814"/>
    <lineage>
        <taxon>Bacteria</taxon>
        <taxon>Pseudomonadati</taxon>
        <taxon>Bacteroidota</taxon>
        <taxon>Flavobacteriia</taxon>
        <taxon>Flavobacteriales</taxon>
        <taxon>Weeksellaceae</taxon>
        <taxon>Chryseobacterium group</taxon>
        <taxon>Chryseobacterium</taxon>
    </lineage>
</organism>
<dbReference type="InterPro" id="IPR024291">
    <property type="entry name" value="DUF3829"/>
</dbReference>
<dbReference type="OrthoDB" id="1046005at2"/>
<keyword evidence="2" id="KW-1185">Reference proteome</keyword>
<evidence type="ECO:0000313" key="2">
    <source>
        <dbReference type="Proteomes" id="UP000028713"/>
    </source>
</evidence>
<name>A0A085Z971_9FLAO</name>
<dbReference type="STRING" id="236814.IX39_10295"/>
<comment type="caution">
    <text evidence="1">The sequence shown here is derived from an EMBL/GenBank/DDBJ whole genome shotgun (WGS) entry which is preliminary data.</text>
</comment>
<gene>
    <name evidence="1" type="ORF">IX39_10295</name>
</gene>
<dbReference type="Pfam" id="PF12889">
    <property type="entry name" value="DUF3829"/>
    <property type="match status" value="1"/>
</dbReference>
<evidence type="ECO:0000313" key="1">
    <source>
        <dbReference type="EMBL" id="KFF00985.1"/>
    </source>
</evidence>
<dbReference type="PROSITE" id="PS51257">
    <property type="entry name" value="PROKAR_LIPOPROTEIN"/>
    <property type="match status" value="1"/>
</dbReference>
<accession>A0A085Z971</accession>
<dbReference type="eggNOG" id="ENOG5032S3P">
    <property type="taxonomic scope" value="Bacteria"/>
</dbReference>